<reference evidence="1 2" key="1">
    <citation type="journal article" date="2019" name="Int. J. Syst. Evol. Microbiol.">
        <title>The Global Catalogue of Microorganisms (GCM) 10K type strain sequencing project: providing services to taxonomists for standard genome sequencing and annotation.</title>
        <authorList>
            <consortium name="The Broad Institute Genomics Platform"/>
            <consortium name="The Broad Institute Genome Sequencing Center for Infectious Disease"/>
            <person name="Wu L."/>
            <person name="Ma J."/>
        </authorList>
    </citation>
    <scope>NUCLEOTIDE SEQUENCE [LARGE SCALE GENOMIC DNA]</scope>
    <source>
        <strain evidence="1 2">WLHS5</strain>
    </source>
</reference>
<evidence type="ECO:0000313" key="2">
    <source>
        <dbReference type="Proteomes" id="UP001595898"/>
    </source>
</evidence>
<name>A0ABD5PNB5_9EURY</name>
<dbReference type="EMBL" id="JBHSFA010000004">
    <property type="protein sequence ID" value="MFC4541805.1"/>
    <property type="molecule type" value="Genomic_DNA"/>
</dbReference>
<evidence type="ECO:0000313" key="1">
    <source>
        <dbReference type="EMBL" id="MFC4541805.1"/>
    </source>
</evidence>
<organism evidence="1 2">
    <name type="scientific">Halosolutus amylolyticus</name>
    <dbReference type="NCBI Taxonomy" id="2932267"/>
    <lineage>
        <taxon>Archaea</taxon>
        <taxon>Methanobacteriati</taxon>
        <taxon>Methanobacteriota</taxon>
        <taxon>Stenosarchaea group</taxon>
        <taxon>Halobacteria</taxon>
        <taxon>Halobacteriales</taxon>
        <taxon>Natrialbaceae</taxon>
        <taxon>Halosolutus</taxon>
    </lineage>
</organism>
<dbReference type="SUPFAM" id="SSF55486">
    <property type="entry name" value="Metalloproteases ('zincins'), catalytic domain"/>
    <property type="match status" value="1"/>
</dbReference>
<dbReference type="RefSeq" id="WP_250142756.1">
    <property type="nucleotide sequence ID" value="NZ_JALIQP010000008.1"/>
</dbReference>
<keyword evidence="2" id="KW-1185">Reference proteome</keyword>
<sequence>MNRRVFLGALGTVASLGTIGYATRDTVDRLDVRVWLTERAAEYDAVTTRIRDYLGRILDLDHWTLDLSIGGVVPVSTEDGARVTNRGEWPRAVAAGAIGRRDIEPAADVNLLVTDGQMEDAPTGYGVPHVASVGGARYIATLPPFDELIASTSAAERSRKIVPNTTPTRTMQVLVHEVGHALGLTHEHGVAYRYGDSIVASPMLSSYAWSPAYDGDESACGTSYPDPDGLDRKLSLVFSTCTRRALAEYNGSLTA</sequence>
<comment type="caution">
    <text evidence="1">The sequence shown here is derived from an EMBL/GenBank/DDBJ whole genome shotgun (WGS) entry which is preliminary data.</text>
</comment>
<proteinExistence type="predicted"/>
<accession>A0ABD5PNB5</accession>
<dbReference type="Gene3D" id="3.40.390.10">
    <property type="entry name" value="Collagenase (Catalytic Domain)"/>
    <property type="match status" value="1"/>
</dbReference>
<gene>
    <name evidence="1" type="ORF">ACFO5R_07675</name>
</gene>
<dbReference type="InterPro" id="IPR024079">
    <property type="entry name" value="MetalloPept_cat_dom_sf"/>
</dbReference>
<dbReference type="Proteomes" id="UP001595898">
    <property type="component" value="Unassembled WGS sequence"/>
</dbReference>
<dbReference type="AlphaFoldDB" id="A0ABD5PNB5"/>
<protein>
    <submittedName>
        <fullName evidence="1">Peptidase M10A and M12B matrixin and adamalysin</fullName>
    </submittedName>
</protein>